<feature type="transmembrane region" description="Helical" evidence="19">
    <location>
        <begin position="17"/>
        <end position="37"/>
    </location>
</feature>
<feature type="transmembrane region" description="Helical" evidence="19">
    <location>
        <begin position="49"/>
        <end position="71"/>
    </location>
</feature>
<keyword evidence="11 19" id="KW-0812">Transmembrane</keyword>
<comment type="subcellular location">
    <subcellularLocation>
        <location evidence="2 19">Cell membrane</location>
        <topology evidence="2 19">Multi-pass membrane protein</topology>
    </subcellularLocation>
</comment>
<dbReference type="UniPathway" id="UPA00640">
    <property type="reaction ID" value="UER00698"/>
</dbReference>
<evidence type="ECO:0000256" key="19">
    <source>
        <dbReference type="HAMAP-Rule" id="MF_01097"/>
    </source>
</evidence>
<keyword evidence="8 19" id="KW-0554">One-carbon metabolism</keyword>
<keyword evidence="13 19" id="KW-1133">Transmembrane helix</keyword>
<dbReference type="Pfam" id="PF04207">
    <property type="entry name" value="MtrD"/>
    <property type="match status" value="1"/>
</dbReference>
<comment type="similarity">
    <text evidence="4 19">Belongs to the MtrD family.</text>
</comment>
<keyword evidence="15 19" id="KW-0472">Membrane</keyword>
<feature type="transmembrane region" description="Helical" evidence="19">
    <location>
        <begin position="156"/>
        <end position="181"/>
    </location>
</feature>
<keyword evidence="7 19" id="KW-1003">Cell membrane</keyword>
<evidence type="ECO:0000256" key="1">
    <source>
        <dbReference type="ARBA" id="ARBA00002533"/>
    </source>
</evidence>
<dbReference type="NCBIfam" id="TIGR01112">
    <property type="entry name" value="mtrD"/>
    <property type="match status" value="1"/>
</dbReference>
<evidence type="ECO:0000256" key="14">
    <source>
        <dbReference type="ARBA" id="ARBA00022994"/>
    </source>
</evidence>
<evidence type="ECO:0000256" key="10">
    <source>
        <dbReference type="ARBA" id="ARBA00022679"/>
    </source>
</evidence>
<dbReference type="AlphaFoldDB" id="A0A7G9YH15"/>
<proteinExistence type="inferred from homology"/>
<evidence type="ECO:0000313" key="20">
    <source>
        <dbReference type="EMBL" id="QNO47299.1"/>
    </source>
</evidence>
<gene>
    <name evidence="19 20" type="primary">mtrD</name>
    <name evidence="20" type="ORF">POPKKDDM_00018</name>
</gene>
<dbReference type="EMBL" id="MT631255">
    <property type="protein sequence ID" value="QNO47299.1"/>
    <property type="molecule type" value="Genomic_DNA"/>
</dbReference>
<dbReference type="GO" id="GO:0019386">
    <property type="term" value="P:methanogenesis, from carbon dioxide"/>
    <property type="evidence" value="ECO:0007669"/>
    <property type="project" value="UniProtKB-UniRule"/>
</dbReference>
<organism evidence="20">
    <name type="scientific">Candidatus Methanogaster sp. ANME-2c ERB4</name>
    <dbReference type="NCBI Taxonomy" id="2759911"/>
    <lineage>
        <taxon>Archaea</taxon>
        <taxon>Methanobacteriati</taxon>
        <taxon>Methanobacteriota</taxon>
        <taxon>Stenosarchaea group</taxon>
        <taxon>Methanomicrobia</taxon>
        <taxon>Methanosarcinales</taxon>
        <taxon>ANME-2 cluster</taxon>
        <taxon>Candidatus Methanogasteraceae</taxon>
        <taxon>Candidatus Methanogaster</taxon>
    </lineage>
</organism>
<dbReference type="GO" id="GO:0032259">
    <property type="term" value="P:methylation"/>
    <property type="evidence" value="ECO:0007669"/>
    <property type="project" value="UniProtKB-KW"/>
</dbReference>
<dbReference type="PIRSF" id="PIRSF016552">
    <property type="entry name" value="MtrD"/>
    <property type="match status" value="1"/>
</dbReference>
<comment type="subunit">
    <text evidence="5 19">The complex is composed of 8 subunits; MtrA, MtrB, MtrC, MtrD, MtrE, MtrF, MtrG and MtrH.</text>
</comment>
<evidence type="ECO:0000256" key="7">
    <source>
        <dbReference type="ARBA" id="ARBA00022475"/>
    </source>
</evidence>
<feature type="transmembrane region" description="Helical" evidence="19">
    <location>
        <begin position="91"/>
        <end position="120"/>
    </location>
</feature>
<dbReference type="InterPro" id="IPR005779">
    <property type="entry name" value="MeTrfase_D"/>
</dbReference>
<evidence type="ECO:0000256" key="4">
    <source>
        <dbReference type="ARBA" id="ARBA00008822"/>
    </source>
</evidence>
<evidence type="ECO:0000256" key="3">
    <source>
        <dbReference type="ARBA" id="ARBA00004839"/>
    </source>
</evidence>
<evidence type="ECO:0000256" key="11">
    <source>
        <dbReference type="ARBA" id="ARBA00022692"/>
    </source>
</evidence>
<dbReference type="GO" id="GO:0030269">
    <property type="term" value="F:tetrahydromethanopterin S-methyltransferase activity"/>
    <property type="evidence" value="ECO:0007669"/>
    <property type="project" value="UniProtKB-UniRule"/>
</dbReference>
<keyword evidence="9 19" id="KW-0489">Methyltransferase</keyword>
<evidence type="ECO:0000256" key="18">
    <source>
        <dbReference type="ARBA" id="ARBA00044970"/>
    </source>
</evidence>
<evidence type="ECO:0000256" key="16">
    <source>
        <dbReference type="ARBA" id="ARBA00029820"/>
    </source>
</evidence>
<dbReference type="EC" id="7.2.1.4" evidence="18 19"/>
<protein>
    <recommendedName>
        <fullName evidence="6 19">Tetrahydromethanopterin S-methyltransferase subunit D</fullName>
        <ecNumber evidence="18 19">7.2.1.4</ecNumber>
    </recommendedName>
    <alternativeName>
        <fullName evidence="16 19">N5-methyltetrahydromethanopterin--coenzyme M methyltransferase subunit D</fullName>
    </alternativeName>
</protein>
<evidence type="ECO:0000256" key="2">
    <source>
        <dbReference type="ARBA" id="ARBA00004651"/>
    </source>
</evidence>
<evidence type="ECO:0000256" key="6">
    <source>
        <dbReference type="ARBA" id="ARBA00015129"/>
    </source>
</evidence>
<evidence type="ECO:0000256" key="15">
    <source>
        <dbReference type="ARBA" id="ARBA00023136"/>
    </source>
</evidence>
<keyword evidence="14 19" id="KW-0484">Methanogenesis</keyword>
<sequence length="253" mass="25376">MTDITVGLMLTDNLPSIIGIILGGICIAVGVHFVPVGGAPAAMAQATGIGTGTVQLAAGSGLTGLLAAGYMYMTLSTLPSGVIVEPGISQIILICATGAVGAMIMISVTMLVGNWVYIYGVGVPPASAKKDYDPITGDSQAPYVAAGTVGQGMPTVCFVSGAMGGFLGGLGGSLIYCMLMWVNGDPAISSIFAIGVFLVNAVLPSYNIQGTIEGFHDPKFKRVPKAILACFIASLLCGIIAVMIPGAAMIGGA</sequence>
<comment type="function">
    <text evidence="1 19">Part of a complex that catalyzes the formation of methyl-coenzyme M and tetrahydromethanopterin from coenzyme M and methyl-tetrahydromethanopterin. This is an energy-conserving, sodium-ion translocating step.</text>
</comment>
<accession>A0A7G9YH15</accession>
<dbReference type="GO" id="GO:0012506">
    <property type="term" value="C:vesicle membrane"/>
    <property type="evidence" value="ECO:0007669"/>
    <property type="project" value="InterPro"/>
</dbReference>
<feature type="transmembrane region" description="Helical" evidence="19">
    <location>
        <begin position="187"/>
        <end position="206"/>
    </location>
</feature>
<evidence type="ECO:0000256" key="9">
    <source>
        <dbReference type="ARBA" id="ARBA00022603"/>
    </source>
</evidence>
<feature type="transmembrane region" description="Helical" evidence="19">
    <location>
        <begin position="226"/>
        <end position="250"/>
    </location>
</feature>
<dbReference type="GO" id="GO:0005886">
    <property type="term" value="C:plasma membrane"/>
    <property type="evidence" value="ECO:0007669"/>
    <property type="project" value="UniProtKB-SubCell"/>
</dbReference>
<evidence type="ECO:0000256" key="5">
    <source>
        <dbReference type="ARBA" id="ARBA00011616"/>
    </source>
</evidence>
<comment type="catalytic activity">
    <reaction evidence="17 19">
        <text>5-methyl-5,6,7,8-tetrahydromethanopterin + coenzyme M + 2 Na(+)(in) = 5,6,7,8-tetrahydromethanopterin + methyl-coenzyme M + 2 Na(+)(out)</text>
        <dbReference type="Rhea" id="RHEA:53492"/>
        <dbReference type="ChEBI" id="CHEBI:29101"/>
        <dbReference type="ChEBI" id="CHEBI:58103"/>
        <dbReference type="ChEBI" id="CHEBI:58116"/>
        <dbReference type="ChEBI" id="CHEBI:58286"/>
        <dbReference type="ChEBI" id="CHEBI:58319"/>
        <dbReference type="EC" id="7.2.1.4"/>
    </reaction>
</comment>
<dbReference type="GO" id="GO:0005737">
    <property type="term" value="C:cytoplasm"/>
    <property type="evidence" value="ECO:0007669"/>
    <property type="project" value="InterPro"/>
</dbReference>
<name>A0A7G9YH15_9EURY</name>
<reference evidence="20" key="1">
    <citation type="submission" date="2020-06" db="EMBL/GenBank/DDBJ databases">
        <title>Unique genomic features of the anaerobic methanotrophic archaea.</title>
        <authorList>
            <person name="Chadwick G.L."/>
            <person name="Skennerton C.T."/>
            <person name="Laso-Perez R."/>
            <person name="Leu A.O."/>
            <person name="Speth D.R."/>
            <person name="Yu H."/>
            <person name="Morgan-Lang C."/>
            <person name="Hatzenpichler R."/>
            <person name="Goudeau D."/>
            <person name="Malmstrom R."/>
            <person name="Brazelton W.J."/>
            <person name="Woyke T."/>
            <person name="Hallam S.J."/>
            <person name="Tyson G.W."/>
            <person name="Wegener G."/>
            <person name="Boetius A."/>
            <person name="Orphan V."/>
        </authorList>
    </citation>
    <scope>NUCLEOTIDE SEQUENCE</scope>
</reference>
<evidence type="ECO:0000256" key="13">
    <source>
        <dbReference type="ARBA" id="ARBA00022989"/>
    </source>
</evidence>
<dbReference type="HAMAP" id="MF_01097">
    <property type="entry name" value="MtrD"/>
    <property type="match status" value="1"/>
</dbReference>
<evidence type="ECO:0000256" key="12">
    <source>
        <dbReference type="ARBA" id="ARBA00022967"/>
    </source>
</evidence>
<keyword evidence="12 19" id="KW-1278">Translocase</keyword>
<evidence type="ECO:0000256" key="17">
    <source>
        <dbReference type="ARBA" id="ARBA00044880"/>
    </source>
</evidence>
<dbReference type="GO" id="GO:0006730">
    <property type="term" value="P:one-carbon metabolic process"/>
    <property type="evidence" value="ECO:0007669"/>
    <property type="project" value="UniProtKB-UniRule"/>
</dbReference>
<keyword evidence="10 19" id="KW-0808">Transferase</keyword>
<evidence type="ECO:0000256" key="8">
    <source>
        <dbReference type="ARBA" id="ARBA00022563"/>
    </source>
</evidence>
<comment type="pathway">
    <text evidence="3 19">One-carbon metabolism; methanogenesis from CO(2); methyl-coenzyme M from 5,10-methylene-5,6,7,8-tetrahydromethanopterin: step 2/2.</text>
</comment>